<evidence type="ECO:0000313" key="2">
    <source>
        <dbReference type="EMBL" id="KAJ7602064.1"/>
    </source>
</evidence>
<sequence>MALHKLGDDEWTASGVKSTFTITIPEDPASRIPASLTAICGWGWRFSCSIDPASSTTSPILMTSDSSRIPWRRVTVFFHPDLICGAAYGRITFLTDVKNLLPLDNAPFFTEFDLPDHRANPPLGIYMHRSDAPGPATVAISVVIRSALGISLPQPLDSRVEEALADTIRGDEVVDVKFYAYTQRVGGSCVVRPRAMYAKMALLRGHSGDLDAYISGRVGFTESAAVDLDQDVFEEWFTEYDYLSDSDLDSAEEEDGVRALDPSHNAPSTQGTSTDQPYDSNTVPIPPSRPNSPFLKTPRRMGHVVSVKGHAYKTWNALLYYLYTNKIVFRASADLGPRMSRVSPECSAKSMYKLADVFGLDELKSLALASLRSHLSPNNIVREAFSSFTSVYPEIQHMEVEFLIRHLPALTGEIDKILKSVCDGARPHCFDVLRKVVRWNCDPSIRPPIPSLRSRRGSIDSYTSPRGYHIPTTLPDDFYSTEAG</sequence>
<dbReference type="InterPro" id="IPR011333">
    <property type="entry name" value="SKP1/BTB/POZ_sf"/>
</dbReference>
<evidence type="ECO:0000313" key="3">
    <source>
        <dbReference type="Proteomes" id="UP001221757"/>
    </source>
</evidence>
<comment type="caution">
    <text evidence="2">The sequence shown here is derived from an EMBL/GenBank/DDBJ whole genome shotgun (WGS) entry which is preliminary data.</text>
</comment>
<proteinExistence type="predicted"/>
<reference evidence="2" key="1">
    <citation type="submission" date="2023-03" db="EMBL/GenBank/DDBJ databases">
        <title>Massive genome expansion in bonnet fungi (Mycena s.s.) driven by repeated elements and novel gene families across ecological guilds.</title>
        <authorList>
            <consortium name="Lawrence Berkeley National Laboratory"/>
            <person name="Harder C.B."/>
            <person name="Miyauchi S."/>
            <person name="Viragh M."/>
            <person name="Kuo A."/>
            <person name="Thoen E."/>
            <person name="Andreopoulos B."/>
            <person name="Lu D."/>
            <person name="Skrede I."/>
            <person name="Drula E."/>
            <person name="Henrissat B."/>
            <person name="Morin E."/>
            <person name="Kohler A."/>
            <person name="Barry K."/>
            <person name="LaButti K."/>
            <person name="Morin E."/>
            <person name="Salamov A."/>
            <person name="Lipzen A."/>
            <person name="Mereny Z."/>
            <person name="Hegedus B."/>
            <person name="Baldrian P."/>
            <person name="Stursova M."/>
            <person name="Weitz H."/>
            <person name="Taylor A."/>
            <person name="Grigoriev I.V."/>
            <person name="Nagy L.G."/>
            <person name="Martin F."/>
            <person name="Kauserud H."/>
        </authorList>
    </citation>
    <scope>NUCLEOTIDE SEQUENCE</scope>
    <source>
        <strain evidence="2">CBHHK067</strain>
    </source>
</reference>
<organism evidence="2 3">
    <name type="scientific">Mycena rosella</name>
    <name type="common">Pink bonnet</name>
    <name type="synonym">Agaricus rosellus</name>
    <dbReference type="NCBI Taxonomy" id="1033263"/>
    <lineage>
        <taxon>Eukaryota</taxon>
        <taxon>Fungi</taxon>
        <taxon>Dikarya</taxon>
        <taxon>Basidiomycota</taxon>
        <taxon>Agaricomycotina</taxon>
        <taxon>Agaricomycetes</taxon>
        <taxon>Agaricomycetidae</taxon>
        <taxon>Agaricales</taxon>
        <taxon>Marasmiineae</taxon>
        <taxon>Mycenaceae</taxon>
        <taxon>Mycena</taxon>
    </lineage>
</organism>
<dbReference type="Gene3D" id="3.30.710.10">
    <property type="entry name" value="Potassium Channel Kv1.1, Chain A"/>
    <property type="match status" value="1"/>
</dbReference>
<gene>
    <name evidence="2" type="ORF">B0H17DRAFT_1026729</name>
</gene>
<dbReference type="EMBL" id="JARKIE010001442">
    <property type="protein sequence ID" value="KAJ7602064.1"/>
    <property type="molecule type" value="Genomic_DNA"/>
</dbReference>
<keyword evidence="3" id="KW-1185">Reference proteome</keyword>
<protein>
    <recommendedName>
        <fullName evidence="4">BTB domain-containing protein</fullName>
    </recommendedName>
</protein>
<name>A0AAD7F871_MYCRO</name>
<feature type="region of interest" description="Disordered" evidence="1">
    <location>
        <begin position="251"/>
        <end position="297"/>
    </location>
</feature>
<evidence type="ECO:0008006" key="4">
    <source>
        <dbReference type="Google" id="ProtNLM"/>
    </source>
</evidence>
<dbReference type="AlphaFoldDB" id="A0AAD7F871"/>
<dbReference type="Proteomes" id="UP001221757">
    <property type="component" value="Unassembled WGS sequence"/>
</dbReference>
<evidence type="ECO:0000256" key="1">
    <source>
        <dbReference type="SAM" id="MobiDB-lite"/>
    </source>
</evidence>
<accession>A0AAD7F871</accession>
<feature type="compositionally biased region" description="Polar residues" evidence="1">
    <location>
        <begin position="265"/>
        <end position="283"/>
    </location>
</feature>